<organism evidence="2 3">
    <name type="scientific">Mycolicibacterium senegalense</name>
    <dbReference type="NCBI Taxonomy" id="1796"/>
    <lineage>
        <taxon>Bacteria</taxon>
        <taxon>Bacillati</taxon>
        <taxon>Actinomycetota</taxon>
        <taxon>Actinomycetes</taxon>
        <taxon>Mycobacteriales</taxon>
        <taxon>Mycobacteriaceae</taxon>
        <taxon>Mycolicibacterium</taxon>
    </lineage>
</organism>
<accession>A0A378T3K4</accession>
<gene>
    <name evidence="2" type="ORF">NCTC4524_03045</name>
</gene>
<dbReference type="EMBL" id="UGQQ01000001">
    <property type="protein sequence ID" value="STZ55398.1"/>
    <property type="molecule type" value="Genomic_DNA"/>
</dbReference>
<dbReference type="RefSeq" id="WP_051752216.1">
    <property type="nucleotide sequence ID" value="NZ_CP081000.1"/>
</dbReference>
<dbReference type="STRING" id="1796.ABW05_06150"/>
<feature type="region of interest" description="Disordered" evidence="1">
    <location>
        <begin position="68"/>
        <end position="96"/>
    </location>
</feature>
<protein>
    <submittedName>
        <fullName evidence="2">Uncharacterized protein</fullName>
    </submittedName>
</protein>
<reference evidence="2 3" key="1">
    <citation type="submission" date="2018-06" db="EMBL/GenBank/DDBJ databases">
        <authorList>
            <consortium name="Pathogen Informatics"/>
            <person name="Doyle S."/>
        </authorList>
    </citation>
    <scope>NUCLEOTIDE SEQUENCE [LARGE SCALE GENOMIC DNA]</scope>
    <source>
        <strain evidence="2 3">NCTC4524</strain>
    </source>
</reference>
<evidence type="ECO:0000313" key="3">
    <source>
        <dbReference type="Proteomes" id="UP000254945"/>
    </source>
</evidence>
<evidence type="ECO:0000256" key="1">
    <source>
        <dbReference type="SAM" id="MobiDB-lite"/>
    </source>
</evidence>
<name>A0A378T3K4_9MYCO</name>
<proteinExistence type="predicted"/>
<evidence type="ECO:0000313" key="2">
    <source>
        <dbReference type="EMBL" id="STZ55398.1"/>
    </source>
</evidence>
<dbReference type="AlphaFoldDB" id="A0A378T3K4"/>
<sequence length="242" mass="25128">MQVNYLRKLPGATGAERVLGDDSTVTDLPWAAVFDPAANVRALGAVQSQGLRAATELVDRFVKLAGADGSNGADRDGDRTASANPPGESPSATPDVDRVVATWEALMRRLAATVTAAGPVAAGTGTLDLNASGATAAVQIEIQGTGPACAEVWLHNGGPTDHGDIVLRCSDLLTHTGDVITADAVQFDPQPVPMPARSSRGVLATVQLDADVRPGIYRGTILVTGHPDLWLPLVLTMQRVDR</sequence>
<dbReference type="Proteomes" id="UP000254945">
    <property type="component" value="Unassembled WGS sequence"/>
</dbReference>